<dbReference type="HOGENOM" id="CLU_034180_7_1_6"/>
<protein>
    <recommendedName>
        <fullName evidence="8">Major facilitator superfamily (MFS) profile domain-containing protein</fullName>
    </recommendedName>
</protein>
<evidence type="ECO:0000256" key="5">
    <source>
        <dbReference type="ARBA" id="ARBA00022989"/>
    </source>
</evidence>
<comment type="caution">
    <text evidence="9">The sequence shown here is derived from an EMBL/GenBank/DDBJ whole genome shotgun (WGS) entry which is preliminary data.</text>
</comment>
<feature type="transmembrane region" description="Helical" evidence="7">
    <location>
        <begin position="363"/>
        <end position="387"/>
    </location>
</feature>
<dbReference type="PANTHER" id="PTHR43266">
    <property type="entry name" value="MACROLIDE-EFFLUX PROTEIN"/>
    <property type="match status" value="1"/>
</dbReference>
<keyword evidence="2" id="KW-0813">Transport</keyword>
<evidence type="ECO:0000313" key="9">
    <source>
        <dbReference type="EMBL" id="ESK39643.1"/>
    </source>
</evidence>
<keyword evidence="6 7" id="KW-0472">Membrane</keyword>
<dbReference type="InterPro" id="IPR036259">
    <property type="entry name" value="MFS_trans_sf"/>
</dbReference>
<feature type="transmembrane region" description="Helical" evidence="7">
    <location>
        <begin position="280"/>
        <end position="301"/>
    </location>
</feature>
<dbReference type="PATRIC" id="fig|1392540.3.peg.1286"/>
<name>V2TAE5_9GAMM</name>
<reference evidence="9 10" key="1">
    <citation type="submission" date="2013-10" db="EMBL/GenBank/DDBJ databases">
        <title>The Genome Sequence of Acinetobacter nectaris CIP 110549.</title>
        <authorList>
            <consortium name="The Broad Institute Genomics Platform"/>
            <consortium name="The Broad Institute Genome Sequencing Center for Infectious Disease"/>
            <person name="Cerqueira G."/>
            <person name="Feldgarden M."/>
            <person name="Courvalin P."/>
            <person name="Grillot-Courvalin C."/>
            <person name="Clermont D."/>
            <person name="Rocha E."/>
            <person name="Yoon E.-J."/>
            <person name="Nemec A."/>
            <person name="Young S.K."/>
            <person name="Zeng Q."/>
            <person name="Gargeya S."/>
            <person name="Fitzgerald M."/>
            <person name="Abouelleil A."/>
            <person name="Alvarado L."/>
            <person name="Berlin A.M."/>
            <person name="Chapman S.B."/>
            <person name="Gainer-Dewar J."/>
            <person name="Goldberg J."/>
            <person name="Gnerre S."/>
            <person name="Griggs A."/>
            <person name="Gujja S."/>
            <person name="Hansen M."/>
            <person name="Howarth C."/>
            <person name="Imamovic A."/>
            <person name="Ireland A."/>
            <person name="Larimer J."/>
            <person name="McCowan C."/>
            <person name="Murphy C."/>
            <person name="Pearson M."/>
            <person name="Poon T.W."/>
            <person name="Priest M."/>
            <person name="Roberts A."/>
            <person name="Saif S."/>
            <person name="Shea T."/>
            <person name="Sykes S."/>
            <person name="Wortman J."/>
            <person name="Nusbaum C."/>
            <person name="Birren B."/>
        </authorList>
    </citation>
    <scope>NUCLEOTIDE SEQUENCE [LARGE SCALE GENOMIC DNA]</scope>
    <source>
        <strain evidence="9 10">CIP 110549</strain>
    </source>
</reference>
<dbReference type="RefSeq" id="WP_023272956.1">
    <property type="nucleotide sequence ID" value="NZ_KI530723.1"/>
</dbReference>
<feature type="transmembrane region" description="Helical" evidence="7">
    <location>
        <begin position="307"/>
        <end position="326"/>
    </location>
</feature>
<dbReference type="GO" id="GO:0005886">
    <property type="term" value="C:plasma membrane"/>
    <property type="evidence" value="ECO:0007669"/>
    <property type="project" value="UniProtKB-SubCell"/>
</dbReference>
<evidence type="ECO:0000256" key="3">
    <source>
        <dbReference type="ARBA" id="ARBA00022475"/>
    </source>
</evidence>
<feature type="transmembrane region" description="Helical" evidence="7">
    <location>
        <begin position="167"/>
        <end position="190"/>
    </location>
</feature>
<dbReference type="SUPFAM" id="SSF103473">
    <property type="entry name" value="MFS general substrate transporter"/>
    <property type="match status" value="1"/>
</dbReference>
<evidence type="ECO:0000256" key="1">
    <source>
        <dbReference type="ARBA" id="ARBA00004651"/>
    </source>
</evidence>
<evidence type="ECO:0000313" key="10">
    <source>
        <dbReference type="Proteomes" id="UP000023785"/>
    </source>
</evidence>
<dbReference type="CDD" id="cd06173">
    <property type="entry name" value="MFS_MefA_like"/>
    <property type="match status" value="1"/>
</dbReference>
<dbReference type="GO" id="GO:0022857">
    <property type="term" value="F:transmembrane transporter activity"/>
    <property type="evidence" value="ECO:0007669"/>
    <property type="project" value="InterPro"/>
</dbReference>
<keyword evidence="10" id="KW-1185">Reference proteome</keyword>
<comment type="subcellular location">
    <subcellularLocation>
        <location evidence="1">Cell membrane</location>
        <topology evidence="1">Multi-pass membrane protein</topology>
    </subcellularLocation>
</comment>
<dbReference type="PROSITE" id="PS50850">
    <property type="entry name" value="MFS"/>
    <property type="match status" value="1"/>
</dbReference>
<gene>
    <name evidence="9" type="ORF">P256_01324</name>
</gene>
<dbReference type="EMBL" id="AYER01000004">
    <property type="protein sequence ID" value="ESK39643.1"/>
    <property type="molecule type" value="Genomic_DNA"/>
</dbReference>
<dbReference type="PANTHER" id="PTHR43266:SF2">
    <property type="entry name" value="MAJOR FACILITATOR SUPERFAMILY (MFS) PROFILE DOMAIN-CONTAINING PROTEIN"/>
    <property type="match status" value="1"/>
</dbReference>
<keyword evidence="3" id="KW-1003">Cell membrane</keyword>
<proteinExistence type="predicted"/>
<feature type="transmembrane region" description="Helical" evidence="7">
    <location>
        <begin position="46"/>
        <end position="69"/>
    </location>
</feature>
<feature type="transmembrane region" description="Helical" evidence="7">
    <location>
        <begin position="338"/>
        <end position="357"/>
    </location>
</feature>
<evidence type="ECO:0000256" key="6">
    <source>
        <dbReference type="ARBA" id="ARBA00023136"/>
    </source>
</evidence>
<dbReference type="InterPro" id="IPR020846">
    <property type="entry name" value="MFS_dom"/>
</dbReference>
<evidence type="ECO:0000256" key="7">
    <source>
        <dbReference type="SAM" id="Phobius"/>
    </source>
</evidence>
<dbReference type="STRING" id="1392540.P256_01324"/>
<accession>V2TAE5</accession>
<keyword evidence="4 7" id="KW-0812">Transmembrane</keyword>
<dbReference type="Pfam" id="PF07690">
    <property type="entry name" value="MFS_1"/>
    <property type="match status" value="1"/>
</dbReference>
<dbReference type="OrthoDB" id="4368225at2"/>
<evidence type="ECO:0000256" key="2">
    <source>
        <dbReference type="ARBA" id="ARBA00022448"/>
    </source>
</evidence>
<dbReference type="InterPro" id="IPR011701">
    <property type="entry name" value="MFS"/>
</dbReference>
<feature type="transmembrane region" description="Helical" evidence="7">
    <location>
        <begin position="251"/>
        <end position="268"/>
    </location>
</feature>
<sequence length="434" mass="48766">MLYILKNQQYRNLFLAQVIALVGTGIITIALALQAYHFSTGHSTEILGIILAIKMLAYIFIGPFFSAYIEKFSKKTALIILDSIRASCVIALPFVSELWQVYLLVFTLQSASAVFTPTFQAIIPSILPQEKDYIRALSLSRFAYDLENIVSPILTGLLLAIMSYHQLFLVAVIGFLGSIFFVWHTAIPTIKYRQQSPFKRMQQGAKIYFKTPQLRGLILLNLAIAAASAIVIVTTVSIVKSHFSMNTQAITWAYTAFGLGSMLAAFSLPSILEKYKDRNVMCIGAALLTLSLFIGEFIQSYRELLCLWFILGVSLSITETPIGNIINRSSTDQTRPTLFSAQFAFSHACWLICYPLVGYSSHLGMSFCFLMMSVIALGSLITTLIFWKSEKIAIEHKHDDLAPDHPHLVMHCQHGVHKHEIQIDEYHQEWFKKG</sequence>
<dbReference type="eggNOG" id="COG2814">
    <property type="taxonomic scope" value="Bacteria"/>
</dbReference>
<feature type="transmembrane region" description="Helical" evidence="7">
    <location>
        <begin position="216"/>
        <end position="239"/>
    </location>
</feature>
<evidence type="ECO:0000256" key="4">
    <source>
        <dbReference type="ARBA" id="ARBA00022692"/>
    </source>
</evidence>
<feature type="domain" description="Major facilitator superfamily (MFS) profile" evidence="8">
    <location>
        <begin position="9"/>
        <end position="391"/>
    </location>
</feature>
<dbReference type="Gene3D" id="1.20.1250.20">
    <property type="entry name" value="MFS general substrate transporter like domains"/>
    <property type="match status" value="2"/>
</dbReference>
<evidence type="ECO:0000259" key="8">
    <source>
        <dbReference type="PROSITE" id="PS50850"/>
    </source>
</evidence>
<keyword evidence="5 7" id="KW-1133">Transmembrane helix</keyword>
<dbReference type="AlphaFoldDB" id="V2TAE5"/>
<dbReference type="Proteomes" id="UP000023785">
    <property type="component" value="Unassembled WGS sequence"/>
</dbReference>
<feature type="transmembrane region" description="Helical" evidence="7">
    <location>
        <begin position="12"/>
        <end position="34"/>
    </location>
</feature>
<organism evidence="9 10">
    <name type="scientific">Acinetobacter nectaris CIP 110549</name>
    <dbReference type="NCBI Taxonomy" id="1392540"/>
    <lineage>
        <taxon>Bacteria</taxon>
        <taxon>Pseudomonadati</taxon>
        <taxon>Pseudomonadota</taxon>
        <taxon>Gammaproteobacteria</taxon>
        <taxon>Moraxellales</taxon>
        <taxon>Moraxellaceae</taxon>
        <taxon>Acinetobacter</taxon>
    </lineage>
</organism>